<keyword evidence="8 13" id="KW-0812">Transmembrane</keyword>
<dbReference type="Proteomes" id="UP000289794">
    <property type="component" value="Chromosome"/>
</dbReference>
<evidence type="ECO:0000256" key="4">
    <source>
        <dbReference type="ARBA" id="ARBA00020268"/>
    </source>
</evidence>
<gene>
    <name evidence="14" type="primary">mepA_22</name>
    <name evidence="14" type="ORF">PMF13cell1_03350</name>
</gene>
<keyword evidence="6" id="KW-0050">Antiport</keyword>
<evidence type="ECO:0000256" key="6">
    <source>
        <dbReference type="ARBA" id="ARBA00022449"/>
    </source>
</evidence>
<evidence type="ECO:0000256" key="7">
    <source>
        <dbReference type="ARBA" id="ARBA00022475"/>
    </source>
</evidence>
<evidence type="ECO:0000256" key="2">
    <source>
        <dbReference type="ARBA" id="ARBA00004651"/>
    </source>
</evidence>
<organism evidence="14 15">
    <name type="scientific">Blautia producta</name>
    <dbReference type="NCBI Taxonomy" id="33035"/>
    <lineage>
        <taxon>Bacteria</taxon>
        <taxon>Bacillati</taxon>
        <taxon>Bacillota</taxon>
        <taxon>Clostridia</taxon>
        <taxon>Lachnospirales</taxon>
        <taxon>Lachnospiraceae</taxon>
        <taxon>Blautia</taxon>
    </lineage>
</organism>
<evidence type="ECO:0000256" key="9">
    <source>
        <dbReference type="ARBA" id="ARBA00022989"/>
    </source>
</evidence>
<dbReference type="Pfam" id="PF01554">
    <property type="entry name" value="MatE"/>
    <property type="match status" value="2"/>
</dbReference>
<feature type="transmembrane region" description="Helical" evidence="13">
    <location>
        <begin position="423"/>
        <end position="444"/>
    </location>
</feature>
<evidence type="ECO:0000313" key="14">
    <source>
        <dbReference type="EMBL" id="QBE97787.1"/>
    </source>
</evidence>
<evidence type="ECO:0000256" key="13">
    <source>
        <dbReference type="SAM" id="Phobius"/>
    </source>
</evidence>
<dbReference type="GO" id="GO:0006811">
    <property type="term" value="P:monoatomic ion transport"/>
    <property type="evidence" value="ECO:0007669"/>
    <property type="project" value="UniProtKB-KW"/>
</dbReference>
<sequence>MILCGFLYVTVKDSSVMKNVTEEGKRIMGGQLKKLFGPVDMTEGKPWEKIVAFTVPLIIGNIAQQLYNTVDSIIVGRYVGDNALAAVGSAGPILNLLLVLFIGISVGSSVMVSQYFGAKEREELSATIGSCITLTAIASVIIMALAPFVIMPMLELLHTPDTIIDWCNSYLRILFIGIAGVAYYNILSGILRGLGDSVSALLYLLVATVLNIILDLWFVAGLGLGVPGVALATAIAQAVSAILCMWKLTRMKDVFDFKLHYLKMKKNHAVNIIRLGLPSGLTQAIFSMAMVIVQSLTNSFGEMFIAANVIVMRVDGFAMMPNFSFGTTMTTYAGQNVGANSYDRVEKGARQGTLIAAGTSAVITALILLFGRNLMGIFTSTSELVDLSMRLMCILAAGYIAMAVTQSLSGVMRGAGDTMTPMWISIITTVLIRVPLAYGISWATRTPELPNGRSECIFISLLVSWLLGAVVTWYFYGRGKWKTKALAAAEK</sequence>
<reference evidence="14 15" key="1">
    <citation type="submission" date="2019-01" db="EMBL/GenBank/DDBJ databases">
        <title>PMF-metabolizing Aryl O-demethylase.</title>
        <authorList>
            <person name="Kim M."/>
        </authorList>
    </citation>
    <scope>NUCLEOTIDE SEQUENCE [LARGE SCALE GENOMIC DNA]</scope>
    <source>
        <strain evidence="14 15">PMF1</strain>
    </source>
</reference>
<evidence type="ECO:0000256" key="11">
    <source>
        <dbReference type="ARBA" id="ARBA00023136"/>
    </source>
</evidence>
<dbReference type="InterPro" id="IPR048279">
    <property type="entry name" value="MdtK-like"/>
</dbReference>
<keyword evidence="9 13" id="KW-1133">Transmembrane helix</keyword>
<feature type="transmembrane region" description="Helical" evidence="13">
    <location>
        <begin position="124"/>
        <end position="150"/>
    </location>
</feature>
<evidence type="ECO:0000256" key="8">
    <source>
        <dbReference type="ARBA" id="ARBA00022692"/>
    </source>
</evidence>
<comment type="subcellular location">
    <subcellularLocation>
        <location evidence="2">Cell membrane</location>
        <topology evidence="2">Multi-pass membrane protein</topology>
    </subcellularLocation>
</comment>
<protein>
    <recommendedName>
        <fullName evidence="4">Probable multidrug resistance protein NorM</fullName>
    </recommendedName>
    <alternativeName>
        <fullName evidence="12">Multidrug-efflux transporter</fullName>
    </alternativeName>
</protein>
<dbReference type="AlphaFoldDB" id="A0A4P6M352"/>
<feature type="transmembrane region" description="Helical" evidence="13">
    <location>
        <begin position="269"/>
        <end position="293"/>
    </location>
</feature>
<dbReference type="CDD" id="cd13138">
    <property type="entry name" value="MATE_yoeA_like"/>
    <property type="match status" value="1"/>
</dbReference>
<feature type="transmembrane region" description="Helical" evidence="13">
    <location>
        <begin position="352"/>
        <end position="370"/>
    </location>
</feature>
<evidence type="ECO:0000256" key="5">
    <source>
        <dbReference type="ARBA" id="ARBA00022448"/>
    </source>
</evidence>
<dbReference type="EMBL" id="CP035945">
    <property type="protein sequence ID" value="QBE97787.1"/>
    <property type="molecule type" value="Genomic_DNA"/>
</dbReference>
<feature type="transmembrane region" description="Helical" evidence="13">
    <location>
        <begin position="200"/>
        <end position="220"/>
    </location>
</feature>
<feature type="transmembrane region" description="Helical" evidence="13">
    <location>
        <begin position="226"/>
        <end position="248"/>
    </location>
</feature>
<dbReference type="GO" id="GO:0005886">
    <property type="term" value="C:plasma membrane"/>
    <property type="evidence" value="ECO:0007669"/>
    <property type="project" value="UniProtKB-SubCell"/>
</dbReference>
<dbReference type="GO" id="GO:0015297">
    <property type="term" value="F:antiporter activity"/>
    <property type="evidence" value="ECO:0007669"/>
    <property type="project" value="UniProtKB-KW"/>
</dbReference>
<feature type="transmembrane region" description="Helical" evidence="13">
    <location>
        <begin position="456"/>
        <end position="476"/>
    </location>
</feature>
<dbReference type="PIRSF" id="PIRSF006603">
    <property type="entry name" value="DinF"/>
    <property type="match status" value="1"/>
</dbReference>
<dbReference type="NCBIfam" id="TIGR00797">
    <property type="entry name" value="matE"/>
    <property type="match status" value="1"/>
</dbReference>
<keyword evidence="11 13" id="KW-0472">Membrane</keyword>
<dbReference type="PANTHER" id="PTHR43298:SF2">
    <property type="entry name" value="FMN_FAD EXPORTER YEEO-RELATED"/>
    <property type="match status" value="1"/>
</dbReference>
<evidence type="ECO:0000313" key="15">
    <source>
        <dbReference type="Proteomes" id="UP000289794"/>
    </source>
</evidence>
<feature type="transmembrane region" description="Helical" evidence="13">
    <location>
        <begin position="391"/>
        <end position="411"/>
    </location>
</feature>
<dbReference type="PANTHER" id="PTHR43298">
    <property type="entry name" value="MULTIDRUG RESISTANCE PROTEIN NORM-RELATED"/>
    <property type="match status" value="1"/>
</dbReference>
<evidence type="ECO:0000256" key="3">
    <source>
        <dbReference type="ARBA" id="ARBA00010199"/>
    </source>
</evidence>
<proteinExistence type="inferred from homology"/>
<comment type="function">
    <text evidence="1">Multidrug efflux pump.</text>
</comment>
<evidence type="ECO:0000256" key="1">
    <source>
        <dbReference type="ARBA" id="ARBA00003408"/>
    </source>
</evidence>
<comment type="similarity">
    <text evidence="3">Belongs to the multi antimicrobial extrusion (MATE) (TC 2.A.66.1) family.</text>
</comment>
<dbReference type="GO" id="GO:0042910">
    <property type="term" value="F:xenobiotic transmembrane transporter activity"/>
    <property type="evidence" value="ECO:0007669"/>
    <property type="project" value="InterPro"/>
</dbReference>
<evidence type="ECO:0000256" key="10">
    <source>
        <dbReference type="ARBA" id="ARBA00023065"/>
    </source>
</evidence>
<accession>A0A4P6M352</accession>
<keyword evidence="5" id="KW-0813">Transport</keyword>
<feature type="transmembrane region" description="Helical" evidence="13">
    <location>
        <begin position="170"/>
        <end position="188"/>
    </location>
</feature>
<keyword evidence="10" id="KW-0406">Ion transport</keyword>
<dbReference type="KEGG" id="bpro:PMF13cell1_03350"/>
<dbReference type="InterPro" id="IPR050222">
    <property type="entry name" value="MATE_MdtK"/>
</dbReference>
<feature type="transmembrane region" description="Helical" evidence="13">
    <location>
        <begin position="93"/>
        <end position="112"/>
    </location>
</feature>
<name>A0A4P6M352_9FIRM</name>
<keyword evidence="7" id="KW-1003">Cell membrane</keyword>
<evidence type="ECO:0000256" key="12">
    <source>
        <dbReference type="ARBA" id="ARBA00031636"/>
    </source>
</evidence>
<dbReference type="InterPro" id="IPR002528">
    <property type="entry name" value="MATE_fam"/>
</dbReference>